<name>A0A382BNI0_9ZZZZ</name>
<reference evidence="7" key="1">
    <citation type="submission" date="2018-05" db="EMBL/GenBank/DDBJ databases">
        <authorList>
            <person name="Lanie J.A."/>
            <person name="Ng W.-L."/>
            <person name="Kazmierczak K.M."/>
            <person name="Andrzejewski T.M."/>
            <person name="Davidsen T.M."/>
            <person name="Wayne K.J."/>
            <person name="Tettelin H."/>
            <person name="Glass J.I."/>
            <person name="Rusch D."/>
            <person name="Podicherti R."/>
            <person name="Tsui H.-C.T."/>
            <person name="Winkler M.E."/>
        </authorList>
    </citation>
    <scope>NUCLEOTIDE SEQUENCE</scope>
</reference>
<keyword evidence="3" id="KW-0378">Hydrolase</keyword>
<dbReference type="AlphaFoldDB" id="A0A382BNI0"/>
<evidence type="ECO:0000313" key="7">
    <source>
        <dbReference type="EMBL" id="SVB15378.1"/>
    </source>
</evidence>
<keyword evidence="1" id="KW-0645">Protease</keyword>
<keyword evidence="5" id="KW-0482">Metalloprotease</keyword>
<evidence type="ECO:0000256" key="2">
    <source>
        <dbReference type="ARBA" id="ARBA00022723"/>
    </source>
</evidence>
<evidence type="ECO:0000256" key="4">
    <source>
        <dbReference type="ARBA" id="ARBA00022833"/>
    </source>
</evidence>
<organism evidence="7">
    <name type="scientific">marine metagenome</name>
    <dbReference type="NCBI Taxonomy" id="408172"/>
    <lineage>
        <taxon>unclassified sequences</taxon>
        <taxon>metagenomes</taxon>
        <taxon>ecological metagenomes</taxon>
    </lineage>
</organism>
<dbReference type="PANTHER" id="PTHR34858">
    <property type="entry name" value="CYSO-CYSTEINE PEPTIDASE"/>
    <property type="match status" value="1"/>
</dbReference>
<dbReference type="Gene3D" id="3.40.140.10">
    <property type="entry name" value="Cytidine Deaminase, domain 2"/>
    <property type="match status" value="1"/>
</dbReference>
<dbReference type="GO" id="GO:0008270">
    <property type="term" value="F:zinc ion binding"/>
    <property type="evidence" value="ECO:0007669"/>
    <property type="project" value="TreeGrafter"/>
</dbReference>
<keyword evidence="2" id="KW-0479">Metal-binding</keyword>
<dbReference type="InterPro" id="IPR000555">
    <property type="entry name" value="JAMM/MPN+_dom"/>
</dbReference>
<evidence type="ECO:0000256" key="3">
    <source>
        <dbReference type="ARBA" id="ARBA00022801"/>
    </source>
</evidence>
<proteinExistence type="predicted"/>
<dbReference type="PROSITE" id="PS50249">
    <property type="entry name" value="MPN"/>
    <property type="match status" value="1"/>
</dbReference>
<dbReference type="InterPro" id="IPR028090">
    <property type="entry name" value="JAB_dom_prok"/>
</dbReference>
<dbReference type="Pfam" id="PF14464">
    <property type="entry name" value="Prok-JAB"/>
    <property type="match status" value="1"/>
</dbReference>
<evidence type="ECO:0000259" key="6">
    <source>
        <dbReference type="PROSITE" id="PS50249"/>
    </source>
</evidence>
<accession>A0A382BNI0</accession>
<dbReference type="EMBL" id="UINC01030647">
    <property type="protein sequence ID" value="SVB15378.1"/>
    <property type="molecule type" value="Genomic_DNA"/>
</dbReference>
<dbReference type="GO" id="GO:0008235">
    <property type="term" value="F:metalloexopeptidase activity"/>
    <property type="evidence" value="ECO:0007669"/>
    <property type="project" value="TreeGrafter"/>
</dbReference>
<evidence type="ECO:0000256" key="5">
    <source>
        <dbReference type="ARBA" id="ARBA00023049"/>
    </source>
</evidence>
<feature type="domain" description="MPN" evidence="6">
    <location>
        <begin position="22"/>
        <end position="148"/>
    </location>
</feature>
<dbReference type="SUPFAM" id="SSF102712">
    <property type="entry name" value="JAB1/MPN domain"/>
    <property type="match status" value="1"/>
</dbReference>
<dbReference type="InterPro" id="IPR037518">
    <property type="entry name" value="MPN"/>
</dbReference>
<dbReference type="InterPro" id="IPR051929">
    <property type="entry name" value="VirAsm_ModProt"/>
</dbReference>
<dbReference type="SMART" id="SM00232">
    <property type="entry name" value="JAB_MPN"/>
    <property type="match status" value="1"/>
</dbReference>
<protein>
    <recommendedName>
        <fullName evidence="6">MPN domain-containing protein</fullName>
    </recommendedName>
</protein>
<dbReference type="CDD" id="cd08070">
    <property type="entry name" value="MPN_like"/>
    <property type="match status" value="1"/>
</dbReference>
<keyword evidence="4" id="KW-0862">Zinc</keyword>
<evidence type="ECO:0000256" key="1">
    <source>
        <dbReference type="ARBA" id="ARBA00022670"/>
    </source>
</evidence>
<gene>
    <name evidence="7" type="ORF">METZ01_LOCUS168232</name>
</gene>
<sequence length="159" mass="16890">VSVSAPTFPVSLPAVPETAGTLTLTDEARQAMVDHALAGLPNEACGLFSGTTGGTTVDAFHPMANAAASREIYLLDPKEHKDVERAVDEAGRAVLGVMHSHTYTEAYPSPTDVDDASRSDPLGTWFFVIVTLKDPDPAVRAYRILDGEITEVRVATRPG</sequence>
<dbReference type="PANTHER" id="PTHR34858:SF1">
    <property type="entry name" value="CYSO-CYSTEINE PEPTIDASE"/>
    <property type="match status" value="1"/>
</dbReference>
<feature type="non-terminal residue" evidence="7">
    <location>
        <position position="1"/>
    </location>
</feature>
<dbReference type="GO" id="GO:0006508">
    <property type="term" value="P:proteolysis"/>
    <property type="evidence" value="ECO:0007669"/>
    <property type="project" value="UniProtKB-KW"/>
</dbReference>